<dbReference type="GO" id="GO:0005886">
    <property type="term" value="C:plasma membrane"/>
    <property type="evidence" value="ECO:0007669"/>
    <property type="project" value="UniProtKB-SubCell"/>
</dbReference>
<gene>
    <name evidence="9" type="ORF">SAMN04488120_102158</name>
</gene>
<dbReference type="InterPro" id="IPR037294">
    <property type="entry name" value="ABC_BtuC-like"/>
</dbReference>
<dbReference type="Gene3D" id="1.10.3470.10">
    <property type="entry name" value="ABC transporter involved in vitamin B12 uptake, BtuC"/>
    <property type="match status" value="1"/>
</dbReference>
<dbReference type="OrthoDB" id="9055647at2"/>
<dbReference type="SUPFAM" id="SSF81345">
    <property type="entry name" value="ABC transporter involved in vitamin B12 uptake, BtuC"/>
    <property type="match status" value="1"/>
</dbReference>
<dbReference type="PANTHER" id="PTHR30472">
    <property type="entry name" value="FERRIC ENTEROBACTIN TRANSPORT SYSTEM PERMEASE PROTEIN"/>
    <property type="match status" value="1"/>
</dbReference>
<dbReference type="Proteomes" id="UP000199771">
    <property type="component" value="Unassembled WGS sequence"/>
</dbReference>
<evidence type="ECO:0000256" key="5">
    <source>
        <dbReference type="ARBA" id="ARBA00022692"/>
    </source>
</evidence>
<evidence type="ECO:0000313" key="9">
    <source>
        <dbReference type="EMBL" id="SFF32250.1"/>
    </source>
</evidence>
<dbReference type="GO" id="GO:0033214">
    <property type="term" value="P:siderophore-iron import into cell"/>
    <property type="evidence" value="ECO:0007669"/>
    <property type="project" value="TreeGrafter"/>
</dbReference>
<proteinExistence type="inferred from homology"/>
<name>A0A1I2HSF8_9GAMM</name>
<reference evidence="9 10" key="1">
    <citation type="submission" date="2016-10" db="EMBL/GenBank/DDBJ databases">
        <authorList>
            <person name="de Groot N.N."/>
        </authorList>
    </citation>
    <scope>NUCLEOTIDE SEQUENCE [LARGE SCALE GENOMIC DNA]</scope>
    <source>
        <strain evidence="9 10">DSM 23609</strain>
    </source>
</reference>
<comment type="subcellular location">
    <subcellularLocation>
        <location evidence="1">Cell membrane</location>
        <topology evidence="1">Multi-pass membrane protein</topology>
    </subcellularLocation>
</comment>
<keyword evidence="10" id="KW-1185">Reference proteome</keyword>
<dbReference type="GO" id="GO:0022857">
    <property type="term" value="F:transmembrane transporter activity"/>
    <property type="evidence" value="ECO:0007669"/>
    <property type="project" value="InterPro"/>
</dbReference>
<evidence type="ECO:0000256" key="4">
    <source>
        <dbReference type="ARBA" id="ARBA00022475"/>
    </source>
</evidence>
<keyword evidence="3" id="KW-0813">Transport</keyword>
<feature type="transmembrane region" description="Helical" evidence="8">
    <location>
        <begin position="252"/>
        <end position="275"/>
    </location>
</feature>
<comment type="similarity">
    <text evidence="2">Belongs to the binding-protein-dependent transport system permease family. FecCD subfamily.</text>
</comment>
<dbReference type="STRING" id="1076937.SAMN04488120_102158"/>
<evidence type="ECO:0000256" key="8">
    <source>
        <dbReference type="SAM" id="Phobius"/>
    </source>
</evidence>
<evidence type="ECO:0000313" key="10">
    <source>
        <dbReference type="Proteomes" id="UP000199771"/>
    </source>
</evidence>
<dbReference type="RefSeq" id="WP_091531256.1">
    <property type="nucleotide sequence ID" value="NZ_FOOC01000002.1"/>
</dbReference>
<feature type="transmembrane region" description="Helical" evidence="8">
    <location>
        <begin position="99"/>
        <end position="119"/>
    </location>
</feature>
<keyword evidence="5 8" id="KW-0812">Transmembrane</keyword>
<dbReference type="InterPro" id="IPR000522">
    <property type="entry name" value="ABC_transptr_permease_BtuC"/>
</dbReference>
<organism evidence="9 10">
    <name type="scientific">Fontimonas thermophila</name>
    <dbReference type="NCBI Taxonomy" id="1076937"/>
    <lineage>
        <taxon>Bacteria</taxon>
        <taxon>Pseudomonadati</taxon>
        <taxon>Pseudomonadota</taxon>
        <taxon>Gammaproteobacteria</taxon>
        <taxon>Nevskiales</taxon>
        <taxon>Nevskiaceae</taxon>
        <taxon>Fontimonas</taxon>
    </lineage>
</organism>
<feature type="transmembrane region" description="Helical" evidence="8">
    <location>
        <begin position="320"/>
        <end position="339"/>
    </location>
</feature>
<dbReference type="EMBL" id="FOOC01000002">
    <property type="protein sequence ID" value="SFF32250.1"/>
    <property type="molecule type" value="Genomic_DNA"/>
</dbReference>
<evidence type="ECO:0000256" key="1">
    <source>
        <dbReference type="ARBA" id="ARBA00004651"/>
    </source>
</evidence>
<keyword evidence="7 8" id="KW-0472">Membrane</keyword>
<evidence type="ECO:0000256" key="3">
    <source>
        <dbReference type="ARBA" id="ARBA00022448"/>
    </source>
</evidence>
<dbReference type="AlphaFoldDB" id="A0A1I2HSF8"/>
<accession>A0A1I2HSF8</accession>
<dbReference type="PANTHER" id="PTHR30472:SF25">
    <property type="entry name" value="ABC TRANSPORTER PERMEASE PROTEIN MJ0876-RELATED"/>
    <property type="match status" value="1"/>
</dbReference>
<sequence>MSRGLIARGRVRLAAAVLAALLIACTLAALVIGPVAIAPEHLPAILGLPTGADPSDVERLAVLQIRLPRVCLALLVGAALGLAGAAMQGLMRNPLADPGLIGVSAGAAFAAAVLMVLGVDRLLPTAVALPAASFIGGAAAAAAVLRLSLVDGRTRIATMLLAGLALNAIAGAGIGFLAYLADDFALRTVTLWMFGSLGHAGFGELALALPLLLLPLMALPAQARALNALLLGEAEALHLGIDVEVLKRRVSVLIVLAVAVSVALAGIIGFIGLIVPHLVRLWTGPDHRYVLPGSALLGALLLLVADTAARTLFMPAELPIGILTALIGGPFFLALLLRYRDRPELA</sequence>
<feature type="transmembrane region" description="Helical" evidence="8">
    <location>
        <begin position="191"/>
        <end position="214"/>
    </location>
</feature>
<feature type="transmembrane region" description="Helical" evidence="8">
    <location>
        <begin position="157"/>
        <end position="179"/>
    </location>
</feature>
<evidence type="ECO:0000256" key="2">
    <source>
        <dbReference type="ARBA" id="ARBA00007935"/>
    </source>
</evidence>
<keyword evidence="6 8" id="KW-1133">Transmembrane helix</keyword>
<evidence type="ECO:0000256" key="7">
    <source>
        <dbReference type="ARBA" id="ARBA00023136"/>
    </source>
</evidence>
<dbReference type="PROSITE" id="PS51257">
    <property type="entry name" value="PROKAR_LIPOPROTEIN"/>
    <property type="match status" value="1"/>
</dbReference>
<protein>
    <submittedName>
        <fullName evidence="9">Iron complex transport system permease protein</fullName>
    </submittedName>
</protein>
<feature type="transmembrane region" description="Helical" evidence="8">
    <location>
        <begin position="67"/>
        <end position="87"/>
    </location>
</feature>
<dbReference type="FunFam" id="1.10.3470.10:FF:000001">
    <property type="entry name" value="Vitamin B12 ABC transporter permease BtuC"/>
    <property type="match status" value="1"/>
</dbReference>
<dbReference type="Pfam" id="PF01032">
    <property type="entry name" value="FecCD"/>
    <property type="match status" value="1"/>
</dbReference>
<keyword evidence="4" id="KW-1003">Cell membrane</keyword>
<evidence type="ECO:0000256" key="6">
    <source>
        <dbReference type="ARBA" id="ARBA00022989"/>
    </source>
</evidence>
<feature type="transmembrane region" description="Helical" evidence="8">
    <location>
        <begin position="125"/>
        <end position="145"/>
    </location>
</feature>
<dbReference type="CDD" id="cd06550">
    <property type="entry name" value="TM_ABC_iron-siderophores_like"/>
    <property type="match status" value="1"/>
</dbReference>